<name>A0ABQ6H208_9GAMM</name>
<accession>A0ABQ6H208</accession>
<dbReference type="PANTHER" id="PTHR35006:SF1">
    <property type="entry name" value="BLL2941 PROTEIN"/>
    <property type="match status" value="1"/>
</dbReference>
<sequence>MIGYVTLGTDDLTKSAPFYDELFAVIGANRFMEEDDFIAWAPSPEAPGVCLIKPHDGQPMSVGNGSMIAIAVETPAQVDAFYQKALSLGASCEGPSGFRFDNFYAAYFRSPEGHKFNAFCFAQD</sequence>
<dbReference type="SUPFAM" id="SSF54593">
    <property type="entry name" value="Glyoxalase/Bleomycin resistance protein/Dihydroxybiphenyl dioxygenase"/>
    <property type="match status" value="1"/>
</dbReference>
<proteinExistence type="predicted"/>
<evidence type="ECO:0000313" key="2">
    <source>
        <dbReference type="EMBL" id="GLX82211.1"/>
    </source>
</evidence>
<dbReference type="Gene3D" id="3.10.180.10">
    <property type="entry name" value="2,3-Dihydroxybiphenyl 1,2-Dioxygenase, domain 1"/>
    <property type="match status" value="1"/>
</dbReference>
<dbReference type="InterPro" id="IPR029068">
    <property type="entry name" value="Glyas_Bleomycin-R_OHBP_Dase"/>
</dbReference>
<feature type="domain" description="VOC" evidence="1">
    <location>
        <begin position="1"/>
        <end position="121"/>
    </location>
</feature>
<comment type="caution">
    <text evidence="2">The sequence shown here is derived from an EMBL/GenBank/DDBJ whole genome shotgun (WGS) entry which is preliminary data.</text>
</comment>
<dbReference type="Proteomes" id="UP001157133">
    <property type="component" value="Unassembled WGS sequence"/>
</dbReference>
<dbReference type="RefSeq" id="WP_284207574.1">
    <property type="nucleotide sequence ID" value="NZ_BSSU01000008.1"/>
</dbReference>
<gene>
    <name evidence="2" type="ORF">theurythT_16630</name>
</gene>
<dbReference type="Pfam" id="PF00903">
    <property type="entry name" value="Glyoxalase"/>
    <property type="match status" value="1"/>
</dbReference>
<keyword evidence="3" id="KW-1185">Reference proteome</keyword>
<dbReference type="PANTHER" id="PTHR35006">
    <property type="entry name" value="GLYOXALASE FAMILY PROTEIN (AFU_ORTHOLOGUE AFUA_5G14830)"/>
    <property type="match status" value="1"/>
</dbReference>
<evidence type="ECO:0000259" key="1">
    <source>
        <dbReference type="PROSITE" id="PS51819"/>
    </source>
</evidence>
<reference evidence="2 3" key="1">
    <citation type="submission" date="2023-03" db="EMBL/GenBank/DDBJ databases">
        <title>Draft genome sequence of Thalassotalea eurytherma JCM 18482T.</title>
        <authorList>
            <person name="Sawabe T."/>
        </authorList>
    </citation>
    <scope>NUCLEOTIDE SEQUENCE [LARGE SCALE GENOMIC DNA]</scope>
    <source>
        <strain evidence="2 3">JCM 18482</strain>
    </source>
</reference>
<dbReference type="InterPro" id="IPR037523">
    <property type="entry name" value="VOC_core"/>
</dbReference>
<dbReference type="InterPro" id="IPR004360">
    <property type="entry name" value="Glyas_Fos-R_dOase_dom"/>
</dbReference>
<protein>
    <submittedName>
        <fullName evidence="2">Glyoxalase</fullName>
    </submittedName>
</protein>
<organism evidence="2 3">
    <name type="scientific">Thalassotalea eurytherma</name>
    <dbReference type="NCBI Taxonomy" id="1144278"/>
    <lineage>
        <taxon>Bacteria</taxon>
        <taxon>Pseudomonadati</taxon>
        <taxon>Pseudomonadota</taxon>
        <taxon>Gammaproteobacteria</taxon>
        <taxon>Alteromonadales</taxon>
        <taxon>Colwelliaceae</taxon>
        <taxon>Thalassotalea</taxon>
    </lineage>
</organism>
<dbReference type="EMBL" id="BSSU01000008">
    <property type="protein sequence ID" value="GLX82211.1"/>
    <property type="molecule type" value="Genomic_DNA"/>
</dbReference>
<dbReference type="CDD" id="cd07262">
    <property type="entry name" value="VOC_like"/>
    <property type="match status" value="1"/>
</dbReference>
<evidence type="ECO:0000313" key="3">
    <source>
        <dbReference type="Proteomes" id="UP001157133"/>
    </source>
</evidence>
<dbReference type="PROSITE" id="PS51819">
    <property type="entry name" value="VOC"/>
    <property type="match status" value="1"/>
</dbReference>